<evidence type="ECO:0000313" key="5">
    <source>
        <dbReference type="Proteomes" id="UP000007494"/>
    </source>
</evidence>
<evidence type="ECO:0000313" key="4">
    <source>
        <dbReference type="EMBL" id="CEL67597.1"/>
    </source>
</evidence>
<dbReference type="Proteomes" id="UP000007494">
    <property type="component" value="Chromosome VIII"/>
</dbReference>
<keyword evidence="5" id="KW-1185">Reference proteome</keyword>
<keyword evidence="2" id="KW-0472">Membrane</keyword>
<keyword evidence="2" id="KW-1133">Transmembrane helix</keyword>
<evidence type="ECO:0000256" key="2">
    <source>
        <dbReference type="SAM" id="Phobius"/>
    </source>
</evidence>
<feature type="compositionally biased region" description="Basic and acidic residues" evidence="1">
    <location>
        <begin position="128"/>
        <end position="145"/>
    </location>
</feature>
<dbReference type="EMBL" id="FR823390">
    <property type="protein sequence ID" value="CBZ53607.1"/>
    <property type="molecule type" value="Genomic_DNA"/>
</dbReference>
<sequence>MDEPEDAPGGIETPLFPRNDGSRPPLIGQTQETGHGNTFDASVVDNASAGDSSEGGGPLEQHIWTVIVLALVAALLCFLGKRAVAFVDRRIEERKAEDQRRCRSARMRYVEKLEGAMKDFKKTEEFKELEKEAQDREKGVQPEHRRTWRFPGNSPLNPHFAPTYRPNVNDRYQIRRDRGG</sequence>
<evidence type="ECO:0000256" key="1">
    <source>
        <dbReference type="SAM" id="MobiDB-lite"/>
    </source>
</evidence>
<dbReference type="eggNOG" id="ENOG502R070">
    <property type="taxonomic scope" value="Eukaryota"/>
</dbReference>
<reference evidence="3" key="2">
    <citation type="submission" date="2011-03" db="EMBL/GenBank/DDBJ databases">
        <title>Comparative genomics and transcriptomics of Neospora caninum and Toxoplasma gondii.</title>
        <authorList>
            <person name="Reid A.J."/>
            <person name="Sohal A."/>
            <person name="Harris D."/>
            <person name="Quail M."/>
            <person name="Sanders M."/>
            <person name="Berriman M."/>
            <person name="Wastling J.M."/>
            <person name="Pain A."/>
        </authorList>
    </citation>
    <scope>NUCLEOTIDE SEQUENCE</scope>
    <source>
        <strain evidence="3">Liverpool</strain>
    </source>
</reference>
<evidence type="ECO:0000313" key="3">
    <source>
        <dbReference type="EMBL" id="CBZ53607.1"/>
    </source>
</evidence>
<protein>
    <recommendedName>
        <fullName evidence="6">Transmembrane protein</fullName>
    </recommendedName>
</protein>
<dbReference type="OrthoDB" id="332368at2759"/>
<feature type="transmembrane region" description="Helical" evidence="2">
    <location>
        <begin position="62"/>
        <end position="80"/>
    </location>
</feature>
<reference evidence="3" key="1">
    <citation type="submission" date="2011-02" db="EMBL/GenBank/DDBJ databases">
        <authorList>
            <person name="Aslett M."/>
        </authorList>
    </citation>
    <scope>NUCLEOTIDE SEQUENCE</scope>
    <source>
        <strain evidence="3">Liverpool</strain>
    </source>
</reference>
<dbReference type="AlphaFoldDB" id="F0VIP6"/>
<proteinExistence type="predicted"/>
<gene>
    <name evidence="4" type="ORF">BN1204_033940</name>
    <name evidence="3" type="ORF">NCLIV_033940</name>
</gene>
<dbReference type="EMBL" id="LN714483">
    <property type="protein sequence ID" value="CEL67597.1"/>
    <property type="molecule type" value="Genomic_DNA"/>
</dbReference>
<accession>F0VIP6</accession>
<name>F0VIP6_NEOCL</name>
<dbReference type="OMA" id="RCRSARM"/>
<reference evidence="5" key="3">
    <citation type="journal article" date="2012" name="PLoS Pathog.">
        <title>Comparative genomics of the apicomplexan parasites Toxoplasma gondii and Neospora caninum: Coccidia differing in host range and transmission strategy.</title>
        <authorList>
            <person name="Reid A.J."/>
            <person name="Vermont S.J."/>
            <person name="Cotton J.A."/>
            <person name="Harris D."/>
            <person name="Hill-Cawthorne G.A."/>
            <person name="Konen-Waisman S."/>
            <person name="Latham S.M."/>
            <person name="Mourier T."/>
            <person name="Norton R."/>
            <person name="Quail M.A."/>
            <person name="Sanders M."/>
            <person name="Shanmugam D."/>
            <person name="Sohal A."/>
            <person name="Wasmuth J.D."/>
            <person name="Brunk B."/>
            <person name="Grigg M.E."/>
            <person name="Howard J.C."/>
            <person name="Parkinson J."/>
            <person name="Roos D.S."/>
            <person name="Trees A.J."/>
            <person name="Berriman M."/>
            <person name="Pain A."/>
            <person name="Wastling J.M."/>
        </authorList>
    </citation>
    <scope>NUCLEOTIDE SEQUENCE [LARGE SCALE GENOMIC DNA]</scope>
    <source>
        <strain evidence="5">Liverpool</strain>
    </source>
</reference>
<organism evidence="3 5">
    <name type="scientific">Neospora caninum (strain Liverpool)</name>
    <dbReference type="NCBI Taxonomy" id="572307"/>
    <lineage>
        <taxon>Eukaryota</taxon>
        <taxon>Sar</taxon>
        <taxon>Alveolata</taxon>
        <taxon>Apicomplexa</taxon>
        <taxon>Conoidasida</taxon>
        <taxon>Coccidia</taxon>
        <taxon>Eucoccidiorida</taxon>
        <taxon>Eimeriorina</taxon>
        <taxon>Sarcocystidae</taxon>
        <taxon>Neospora</taxon>
    </lineage>
</organism>
<dbReference type="GeneID" id="13442939"/>
<feature type="region of interest" description="Disordered" evidence="1">
    <location>
        <begin position="128"/>
        <end position="180"/>
    </location>
</feature>
<dbReference type="RefSeq" id="XP_003883639.1">
    <property type="nucleotide sequence ID" value="XM_003883590.1"/>
</dbReference>
<dbReference type="VEuPathDB" id="ToxoDB:NCLIV_033940"/>
<feature type="region of interest" description="Disordered" evidence="1">
    <location>
        <begin position="1"/>
        <end position="56"/>
    </location>
</feature>
<evidence type="ECO:0008006" key="6">
    <source>
        <dbReference type="Google" id="ProtNLM"/>
    </source>
</evidence>
<reference evidence="4" key="4">
    <citation type="journal article" date="2015" name="PLoS ONE">
        <title>Comprehensive Evaluation of Toxoplasma gondii VEG and Neospora caninum LIV Genomes with Tachyzoite Stage Transcriptome and Proteome Defines Novel Transcript Features.</title>
        <authorList>
            <person name="Ramaprasad A."/>
            <person name="Mourier T."/>
            <person name="Naeem R."/>
            <person name="Malas T.B."/>
            <person name="Moussa E."/>
            <person name="Panigrahi A."/>
            <person name="Vermont S.J."/>
            <person name="Otto T.D."/>
            <person name="Wastling J."/>
            <person name="Pain A."/>
        </authorList>
    </citation>
    <scope>NUCLEOTIDE SEQUENCE</scope>
    <source>
        <strain evidence="4">Liverpool</strain>
    </source>
</reference>
<feature type="compositionally biased region" description="Polar residues" evidence="1">
    <location>
        <begin position="28"/>
        <end position="40"/>
    </location>
</feature>
<dbReference type="InParanoid" id="F0VIP6"/>
<keyword evidence="2" id="KW-0812">Transmembrane</keyword>